<evidence type="ECO:0000313" key="2">
    <source>
        <dbReference type="EMBL" id="KAK8018281.1"/>
    </source>
</evidence>
<evidence type="ECO:0008006" key="4">
    <source>
        <dbReference type="Google" id="ProtNLM"/>
    </source>
</evidence>
<feature type="chain" id="PRO_5045634826" description="Carbohydrate-binding domain-containing protein" evidence="1">
    <location>
        <begin position="26"/>
        <end position="235"/>
    </location>
</feature>
<protein>
    <recommendedName>
        <fullName evidence="4">Carbohydrate-binding domain-containing protein</fullName>
    </recommendedName>
</protein>
<evidence type="ECO:0000313" key="3">
    <source>
        <dbReference type="Proteomes" id="UP001396898"/>
    </source>
</evidence>
<dbReference type="Proteomes" id="UP001396898">
    <property type="component" value="Unassembled WGS sequence"/>
</dbReference>
<accession>A0ABR1RTJ2</accession>
<keyword evidence="3" id="KW-1185">Reference proteome</keyword>
<dbReference type="EMBL" id="JAQQWI010000010">
    <property type="protein sequence ID" value="KAK8018281.1"/>
    <property type="molecule type" value="Genomic_DNA"/>
</dbReference>
<name>A0ABR1RTJ2_9PEZI</name>
<comment type="caution">
    <text evidence="2">The sequence shown here is derived from an EMBL/GenBank/DDBJ whole genome shotgun (WGS) entry which is preliminary data.</text>
</comment>
<reference evidence="2 3" key="1">
    <citation type="submission" date="2023-01" db="EMBL/GenBank/DDBJ databases">
        <title>Analysis of 21 Apiospora genomes using comparative genomics revels a genus with tremendous synthesis potential of carbohydrate active enzymes and secondary metabolites.</title>
        <authorList>
            <person name="Sorensen T."/>
        </authorList>
    </citation>
    <scope>NUCLEOTIDE SEQUENCE [LARGE SCALE GENOMIC DNA]</scope>
    <source>
        <strain evidence="2 3">CBS 20057</strain>
    </source>
</reference>
<feature type="signal peptide" evidence="1">
    <location>
        <begin position="1"/>
        <end position="25"/>
    </location>
</feature>
<proteinExistence type="predicted"/>
<dbReference type="SUPFAM" id="SSF49344">
    <property type="entry name" value="CBD9-like"/>
    <property type="match status" value="1"/>
</dbReference>
<sequence>MMSLRLWASSAMAMAAILLPGQALATYPTAPPSLQVRACPNLVVASFNKSVPDQADFPPTEVALCYTDDSIDLAFSAHNETNFYYNSSQGTNDAIWEYEVMETFIALGDKDPQTYLEFEVNPNNVTFQAFIYNPSKERTDGAPFETFFINNTLETGFTAVTMLDRQQQHWDSTVSIPLGLFNVDNGAAQGTKWRMNFFRTVVAPDTFPNQTLGAWSSPDKASFHITPFFGHVEFI</sequence>
<dbReference type="CDD" id="cd09620">
    <property type="entry name" value="CBM9_like_3"/>
    <property type="match status" value="1"/>
</dbReference>
<evidence type="ECO:0000256" key="1">
    <source>
        <dbReference type="SAM" id="SignalP"/>
    </source>
</evidence>
<dbReference type="Gene3D" id="2.60.40.1190">
    <property type="match status" value="1"/>
</dbReference>
<keyword evidence="1" id="KW-0732">Signal</keyword>
<organism evidence="2 3">
    <name type="scientific">Apiospora marii</name>
    <dbReference type="NCBI Taxonomy" id="335849"/>
    <lineage>
        <taxon>Eukaryota</taxon>
        <taxon>Fungi</taxon>
        <taxon>Dikarya</taxon>
        <taxon>Ascomycota</taxon>
        <taxon>Pezizomycotina</taxon>
        <taxon>Sordariomycetes</taxon>
        <taxon>Xylariomycetidae</taxon>
        <taxon>Amphisphaeriales</taxon>
        <taxon>Apiosporaceae</taxon>
        <taxon>Apiospora</taxon>
    </lineage>
</organism>
<gene>
    <name evidence="2" type="ORF">PG991_007471</name>
</gene>